<feature type="region of interest" description="Disordered" evidence="1">
    <location>
        <begin position="102"/>
        <end position="154"/>
    </location>
</feature>
<sequence>MVQHSFKDPITGRVTDLEKIVKKFIRKSYRNQRETQETIWGIKMEYDGVLKSHASAIQKLEAQVGNLAETIRDRDAGGLPSTTETNPRDLAHAITTRSGLNYKEPTYPIMNDNENEKATSSNDVDKSTLVTDERRAKPYIPPIPFLGRMRKEKE</sequence>
<dbReference type="Proteomes" id="UP000245207">
    <property type="component" value="Unassembled WGS sequence"/>
</dbReference>
<evidence type="ECO:0000313" key="3">
    <source>
        <dbReference type="Proteomes" id="UP000245207"/>
    </source>
</evidence>
<protein>
    <submittedName>
        <fullName evidence="2">Uncharacterized protein</fullName>
    </submittedName>
</protein>
<dbReference type="EMBL" id="PKPP01008271">
    <property type="protein sequence ID" value="PWA51139.1"/>
    <property type="molecule type" value="Genomic_DNA"/>
</dbReference>
<reference evidence="2 3" key="1">
    <citation type="journal article" date="2018" name="Mol. Plant">
        <title>The genome of Artemisia annua provides insight into the evolution of Asteraceae family and artemisinin biosynthesis.</title>
        <authorList>
            <person name="Shen Q."/>
            <person name="Zhang L."/>
            <person name="Liao Z."/>
            <person name="Wang S."/>
            <person name="Yan T."/>
            <person name="Shi P."/>
            <person name="Liu M."/>
            <person name="Fu X."/>
            <person name="Pan Q."/>
            <person name="Wang Y."/>
            <person name="Lv Z."/>
            <person name="Lu X."/>
            <person name="Zhang F."/>
            <person name="Jiang W."/>
            <person name="Ma Y."/>
            <person name="Chen M."/>
            <person name="Hao X."/>
            <person name="Li L."/>
            <person name="Tang Y."/>
            <person name="Lv G."/>
            <person name="Zhou Y."/>
            <person name="Sun X."/>
            <person name="Brodelius P.E."/>
            <person name="Rose J.K.C."/>
            <person name="Tang K."/>
        </authorList>
    </citation>
    <scope>NUCLEOTIDE SEQUENCE [LARGE SCALE GENOMIC DNA]</scope>
    <source>
        <strain evidence="3">cv. Huhao1</strain>
        <tissue evidence="2">Leaf</tissue>
    </source>
</reference>
<proteinExistence type="predicted"/>
<organism evidence="2 3">
    <name type="scientific">Artemisia annua</name>
    <name type="common">Sweet wormwood</name>
    <dbReference type="NCBI Taxonomy" id="35608"/>
    <lineage>
        <taxon>Eukaryota</taxon>
        <taxon>Viridiplantae</taxon>
        <taxon>Streptophyta</taxon>
        <taxon>Embryophyta</taxon>
        <taxon>Tracheophyta</taxon>
        <taxon>Spermatophyta</taxon>
        <taxon>Magnoliopsida</taxon>
        <taxon>eudicotyledons</taxon>
        <taxon>Gunneridae</taxon>
        <taxon>Pentapetalae</taxon>
        <taxon>asterids</taxon>
        <taxon>campanulids</taxon>
        <taxon>Asterales</taxon>
        <taxon>Asteraceae</taxon>
        <taxon>Asteroideae</taxon>
        <taxon>Anthemideae</taxon>
        <taxon>Artemisiinae</taxon>
        <taxon>Artemisia</taxon>
    </lineage>
</organism>
<dbReference type="AlphaFoldDB" id="A0A2U1LQ80"/>
<keyword evidence="3" id="KW-1185">Reference proteome</keyword>
<name>A0A2U1LQ80_ARTAN</name>
<gene>
    <name evidence="2" type="ORF">CTI12_AA464820</name>
</gene>
<feature type="compositionally biased region" description="Basic and acidic residues" evidence="1">
    <location>
        <begin position="123"/>
        <end position="136"/>
    </location>
</feature>
<dbReference type="OrthoDB" id="1305902at2759"/>
<evidence type="ECO:0000256" key="1">
    <source>
        <dbReference type="SAM" id="MobiDB-lite"/>
    </source>
</evidence>
<accession>A0A2U1LQ80</accession>
<evidence type="ECO:0000313" key="2">
    <source>
        <dbReference type="EMBL" id="PWA51139.1"/>
    </source>
</evidence>
<comment type="caution">
    <text evidence="2">The sequence shown here is derived from an EMBL/GenBank/DDBJ whole genome shotgun (WGS) entry which is preliminary data.</text>
</comment>